<keyword evidence="1" id="KW-0106">Calcium</keyword>
<keyword evidence="2" id="KW-0732">Signal</keyword>
<dbReference type="PROSITE" id="PS00018">
    <property type="entry name" value="EF_HAND_1"/>
    <property type="match status" value="1"/>
</dbReference>
<name>A0ABP1RIM1_9HEXA</name>
<dbReference type="PROSITE" id="PS50222">
    <property type="entry name" value="EF_HAND_2"/>
    <property type="match status" value="1"/>
</dbReference>
<evidence type="ECO:0000256" key="1">
    <source>
        <dbReference type="ARBA" id="ARBA00022837"/>
    </source>
</evidence>
<dbReference type="InterPro" id="IPR011992">
    <property type="entry name" value="EF-hand-dom_pair"/>
</dbReference>
<sequence length="158" mass="17348">MGKFSSSLVLIILCTIVSLFISENRVSGQCCGSTTIGGGKPPASYSNYYHSSSSRQVCGDGTDPSPCCGYHACNIFCCNCSDGGCRGRRSARDVNAVQHVEHEHDKNKDGFYEKHEVHNRLLSGACGNYSEKVGKWETEFERMDKDKDGKLSYEEING</sequence>
<dbReference type="EMBL" id="CAXLJM020000075">
    <property type="protein sequence ID" value="CAL8128824.1"/>
    <property type="molecule type" value="Genomic_DNA"/>
</dbReference>
<evidence type="ECO:0000259" key="3">
    <source>
        <dbReference type="PROSITE" id="PS50222"/>
    </source>
</evidence>
<evidence type="ECO:0000256" key="2">
    <source>
        <dbReference type="SAM" id="SignalP"/>
    </source>
</evidence>
<reference evidence="4 5" key="1">
    <citation type="submission" date="2024-08" db="EMBL/GenBank/DDBJ databases">
        <authorList>
            <person name="Cucini C."/>
            <person name="Frati F."/>
        </authorList>
    </citation>
    <scope>NUCLEOTIDE SEQUENCE [LARGE SCALE GENOMIC DNA]</scope>
</reference>
<comment type="caution">
    <text evidence="4">The sequence shown here is derived from an EMBL/GenBank/DDBJ whole genome shotgun (WGS) entry which is preliminary data.</text>
</comment>
<organism evidence="4 5">
    <name type="scientific">Orchesella dallaii</name>
    <dbReference type="NCBI Taxonomy" id="48710"/>
    <lineage>
        <taxon>Eukaryota</taxon>
        <taxon>Metazoa</taxon>
        <taxon>Ecdysozoa</taxon>
        <taxon>Arthropoda</taxon>
        <taxon>Hexapoda</taxon>
        <taxon>Collembola</taxon>
        <taxon>Entomobryomorpha</taxon>
        <taxon>Entomobryoidea</taxon>
        <taxon>Orchesellidae</taxon>
        <taxon>Orchesellinae</taxon>
        <taxon>Orchesella</taxon>
    </lineage>
</organism>
<dbReference type="Proteomes" id="UP001642540">
    <property type="component" value="Unassembled WGS sequence"/>
</dbReference>
<feature type="signal peptide" evidence="2">
    <location>
        <begin position="1"/>
        <end position="28"/>
    </location>
</feature>
<dbReference type="CDD" id="cd00051">
    <property type="entry name" value="EFh"/>
    <property type="match status" value="1"/>
</dbReference>
<keyword evidence="5" id="KW-1185">Reference proteome</keyword>
<dbReference type="Gene3D" id="1.10.238.10">
    <property type="entry name" value="EF-hand"/>
    <property type="match status" value="1"/>
</dbReference>
<evidence type="ECO:0000313" key="5">
    <source>
        <dbReference type="Proteomes" id="UP001642540"/>
    </source>
</evidence>
<protein>
    <recommendedName>
        <fullName evidence="3">EF-hand domain-containing protein</fullName>
    </recommendedName>
</protein>
<feature type="domain" description="EF-hand" evidence="3">
    <location>
        <begin position="131"/>
        <end position="158"/>
    </location>
</feature>
<dbReference type="InterPro" id="IPR002048">
    <property type="entry name" value="EF_hand_dom"/>
</dbReference>
<accession>A0ABP1RIM1</accession>
<feature type="chain" id="PRO_5045747030" description="EF-hand domain-containing protein" evidence="2">
    <location>
        <begin position="29"/>
        <end position="158"/>
    </location>
</feature>
<dbReference type="InterPro" id="IPR018247">
    <property type="entry name" value="EF_Hand_1_Ca_BS"/>
</dbReference>
<evidence type="ECO:0000313" key="4">
    <source>
        <dbReference type="EMBL" id="CAL8128824.1"/>
    </source>
</evidence>
<gene>
    <name evidence="4" type="ORF">ODALV1_LOCUS22589</name>
</gene>
<dbReference type="SUPFAM" id="SSF47473">
    <property type="entry name" value="EF-hand"/>
    <property type="match status" value="1"/>
</dbReference>
<proteinExistence type="predicted"/>